<evidence type="ECO:0000256" key="1">
    <source>
        <dbReference type="SAM" id="SignalP"/>
    </source>
</evidence>
<evidence type="ECO:0000313" key="4">
    <source>
        <dbReference type="Proteomes" id="UP000746160"/>
    </source>
</evidence>
<protein>
    <recommendedName>
        <fullName evidence="2">ADP ribosyltransferase domain-containing protein</fullName>
    </recommendedName>
</protein>
<name>A0A9Q3QEE8_9BACT</name>
<dbReference type="InterPro" id="IPR003540">
    <property type="entry name" value="ADP-ribosyltransferase"/>
</dbReference>
<dbReference type="Gene3D" id="3.90.176.10">
    <property type="entry name" value="Toxin ADP-ribosyltransferase, Chain A, domain 1"/>
    <property type="match status" value="1"/>
</dbReference>
<dbReference type="EMBL" id="JABZFG010000014">
    <property type="protein sequence ID" value="MBW0602954.1"/>
    <property type="molecule type" value="Genomic_DNA"/>
</dbReference>
<dbReference type="AlphaFoldDB" id="A0A9Q3QEE8"/>
<dbReference type="PROSITE" id="PS51996">
    <property type="entry name" value="TR_MART"/>
    <property type="match status" value="1"/>
</dbReference>
<evidence type="ECO:0000259" key="2">
    <source>
        <dbReference type="Pfam" id="PF03496"/>
    </source>
</evidence>
<keyword evidence="1" id="KW-0732">Signal</keyword>
<sequence>MYNVFIMTKRIKLILTSTVLVSAFATALSASCNKVSNVYDKELKEAYTDWYKSLTNSAWNKDRNGKFIDYHLTSEQQAIGLYSWCGGVFWNEPLHRGIEPTNVSLLIKNDNLDKNRSLEIRGEDYKYIDSALEKATYPRNDVLWHGVEYQEVEFYEQLKDFIIENNGKYNYDNCVGKTIQSKGFISTTLIKKYATEFFGWRPTFADQWNSDIVENNPLKEKVAFKINIQKGYKGAAYLANFDFAGFGEGSEESQVLLKRNCKFKITKVYKEKDVNIFEVDLV</sequence>
<dbReference type="GO" id="GO:0005576">
    <property type="term" value="C:extracellular region"/>
    <property type="evidence" value="ECO:0007669"/>
    <property type="project" value="InterPro"/>
</dbReference>
<dbReference type="SUPFAM" id="SSF56399">
    <property type="entry name" value="ADP-ribosylation"/>
    <property type="match status" value="1"/>
</dbReference>
<feature type="domain" description="ADP ribosyltransferase" evidence="2">
    <location>
        <begin position="58"/>
        <end position="272"/>
    </location>
</feature>
<comment type="caution">
    <text evidence="3">The sequence shown here is derived from an EMBL/GenBank/DDBJ whole genome shotgun (WGS) entry which is preliminary data.</text>
</comment>
<dbReference type="Proteomes" id="UP000746160">
    <property type="component" value="Unassembled WGS sequence"/>
</dbReference>
<proteinExistence type="predicted"/>
<feature type="signal peptide" evidence="1">
    <location>
        <begin position="1"/>
        <end position="30"/>
    </location>
</feature>
<reference evidence="3" key="1">
    <citation type="journal article" date="2021" name="Genes Genomics">
        <title>Comparative genomic analysis of Mycoplasma anatis strains.</title>
        <authorList>
            <person name="Zhou Q."/>
            <person name="Mai K."/>
            <person name="Yang D."/>
            <person name="Liu J."/>
            <person name="Yan Z."/>
            <person name="Luo C."/>
            <person name="Tan Y."/>
            <person name="Cao S."/>
            <person name="Zhou Q."/>
            <person name="Chen L."/>
            <person name="Chen F."/>
        </authorList>
    </citation>
    <scope>NUCLEOTIDE SEQUENCE</scope>
    <source>
        <strain evidence="3">DP07</strain>
    </source>
</reference>
<accession>A0A9Q3QEE8</accession>
<organism evidence="3 4">
    <name type="scientific">Mycoplasmopsis anatis</name>
    <dbReference type="NCBI Taxonomy" id="171279"/>
    <lineage>
        <taxon>Bacteria</taxon>
        <taxon>Bacillati</taxon>
        <taxon>Mycoplasmatota</taxon>
        <taxon>Mycoplasmoidales</taxon>
        <taxon>Metamycoplasmataceae</taxon>
        <taxon>Mycoplasmopsis</taxon>
    </lineage>
</organism>
<evidence type="ECO:0000313" key="3">
    <source>
        <dbReference type="EMBL" id="MBW0602954.1"/>
    </source>
</evidence>
<feature type="chain" id="PRO_5040496996" description="ADP ribosyltransferase domain-containing protein" evidence="1">
    <location>
        <begin position="31"/>
        <end position="282"/>
    </location>
</feature>
<dbReference type="Pfam" id="PF03496">
    <property type="entry name" value="ADPrib_exo_Tox"/>
    <property type="match status" value="1"/>
</dbReference>
<gene>
    <name evidence="3" type="ORF">MADP07_00694</name>
</gene>